<evidence type="ECO:0000313" key="1">
    <source>
        <dbReference type="EMBL" id="KAK1436870.1"/>
    </source>
</evidence>
<dbReference type="EMBL" id="JAUHHV010000001">
    <property type="protein sequence ID" value="KAK1436870.1"/>
    <property type="molecule type" value="Genomic_DNA"/>
</dbReference>
<sequence length="221" mass="25479">MGESLLSDGERLLQAMLQGISIENHDMTLRLGGVDVAEGFSLRMGSRCTLQLPNKWCKKFSGFLICAVLPHTFSGVKINITSMKHVIRSSPNERLWKKDENEKFDTDPWIRNAWWVRKYNPHTFEIAAGKYTLMWYVSFGSLRNTTWWDETYKDLSFNIEDTNKKCSGFGVRLVDKKNINGETPTSSIDYSRYAPKLRIEDDKSSALIISLSLQEPDPFYF</sequence>
<dbReference type="Proteomes" id="UP001229421">
    <property type="component" value="Unassembled WGS sequence"/>
</dbReference>
<dbReference type="AlphaFoldDB" id="A0AAD8LG26"/>
<organism evidence="1 2">
    <name type="scientific">Tagetes erecta</name>
    <name type="common">African marigold</name>
    <dbReference type="NCBI Taxonomy" id="13708"/>
    <lineage>
        <taxon>Eukaryota</taxon>
        <taxon>Viridiplantae</taxon>
        <taxon>Streptophyta</taxon>
        <taxon>Embryophyta</taxon>
        <taxon>Tracheophyta</taxon>
        <taxon>Spermatophyta</taxon>
        <taxon>Magnoliopsida</taxon>
        <taxon>eudicotyledons</taxon>
        <taxon>Gunneridae</taxon>
        <taxon>Pentapetalae</taxon>
        <taxon>asterids</taxon>
        <taxon>campanulids</taxon>
        <taxon>Asterales</taxon>
        <taxon>Asteraceae</taxon>
        <taxon>Asteroideae</taxon>
        <taxon>Heliantheae alliance</taxon>
        <taxon>Tageteae</taxon>
        <taxon>Tagetes</taxon>
    </lineage>
</organism>
<evidence type="ECO:0000313" key="2">
    <source>
        <dbReference type="Proteomes" id="UP001229421"/>
    </source>
</evidence>
<name>A0AAD8LG26_TARER</name>
<reference evidence="1" key="1">
    <citation type="journal article" date="2023" name="bioRxiv">
        <title>Improved chromosome-level genome assembly for marigold (Tagetes erecta).</title>
        <authorList>
            <person name="Jiang F."/>
            <person name="Yuan L."/>
            <person name="Wang S."/>
            <person name="Wang H."/>
            <person name="Xu D."/>
            <person name="Wang A."/>
            <person name="Fan W."/>
        </authorList>
    </citation>
    <scope>NUCLEOTIDE SEQUENCE</scope>
    <source>
        <strain evidence="1">WSJ</strain>
        <tissue evidence="1">Leaf</tissue>
    </source>
</reference>
<accession>A0AAD8LG26</accession>
<gene>
    <name evidence="1" type="ORF">QVD17_02654</name>
</gene>
<keyword evidence="2" id="KW-1185">Reference proteome</keyword>
<proteinExistence type="predicted"/>
<protein>
    <submittedName>
        <fullName evidence="1">Uncharacterized protein</fullName>
    </submittedName>
</protein>
<comment type="caution">
    <text evidence="1">The sequence shown here is derived from an EMBL/GenBank/DDBJ whole genome shotgun (WGS) entry which is preliminary data.</text>
</comment>